<accession>A0A085LVR0</accession>
<dbReference type="Gene3D" id="3.30.70.270">
    <property type="match status" value="1"/>
</dbReference>
<keyword evidence="4" id="KW-1185">Reference proteome</keyword>
<reference evidence="3 4" key="1">
    <citation type="journal article" date="2014" name="Nat. Genet.">
        <title>Genome and transcriptome of the porcine whipworm Trichuris suis.</title>
        <authorList>
            <person name="Jex A.R."/>
            <person name="Nejsum P."/>
            <person name="Schwarz E.M."/>
            <person name="Hu L."/>
            <person name="Young N.D."/>
            <person name="Hall R.S."/>
            <person name="Korhonen P.K."/>
            <person name="Liao S."/>
            <person name="Thamsborg S."/>
            <person name="Xia J."/>
            <person name="Xu P."/>
            <person name="Wang S."/>
            <person name="Scheerlinck J.P."/>
            <person name="Hofmann A."/>
            <person name="Sternberg P.W."/>
            <person name="Wang J."/>
            <person name="Gasser R.B."/>
        </authorList>
    </citation>
    <scope>NUCLEOTIDE SEQUENCE [LARGE SCALE GENOMIC DNA]</scope>
    <source>
        <strain evidence="3">DCEP-RM93M</strain>
    </source>
</reference>
<dbReference type="Gene3D" id="3.10.10.10">
    <property type="entry name" value="HIV Type 1 Reverse Transcriptase, subunit A, domain 1"/>
    <property type="match status" value="1"/>
</dbReference>
<organism evidence="3 4">
    <name type="scientific">Trichuris suis</name>
    <name type="common">pig whipworm</name>
    <dbReference type="NCBI Taxonomy" id="68888"/>
    <lineage>
        <taxon>Eukaryota</taxon>
        <taxon>Metazoa</taxon>
        <taxon>Ecdysozoa</taxon>
        <taxon>Nematoda</taxon>
        <taxon>Enoplea</taxon>
        <taxon>Dorylaimia</taxon>
        <taxon>Trichinellida</taxon>
        <taxon>Trichuridae</taxon>
        <taxon>Trichuris</taxon>
    </lineage>
</organism>
<dbReference type="Pfam" id="PF00078">
    <property type="entry name" value="RVT_1"/>
    <property type="match status" value="1"/>
</dbReference>
<feature type="domain" description="Reverse transcriptase" evidence="2">
    <location>
        <begin position="749"/>
        <end position="866"/>
    </location>
</feature>
<dbReference type="InterPro" id="IPR000477">
    <property type="entry name" value="RT_dom"/>
</dbReference>
<sequence length="928" mass="104685">METIKKTRTIARNAFSRACKKLEAELAVDPPDLVAVQVSLSMLNQKADSLAAEEQKFLEALLNSSAEIAEIDEAAEGAEEYTRRWLKLQQAAESCMRIDRRRQSSGSVGSEGDSQSRRRFRLPKLELKRFNGEIDQSLSFWSSFVQIHEDDDLSPEDKFQYLIQCMEENSRAREVVESFPPTAGNYPKVIESLKSRFGRTELLVEVYVRKMLSLILRNAAQVEPLRLSSLYDKLESYMRALETLGVTTESHVATIFPLVESCLQEELLRAWQRNSRGQNASGGGDSLSDKLKQLMEFLRREVEGEDRIALAMSGFNLSDRQRVADNPRPSPPPRQRTPKLPSSTCLFSRQPGTGRRASVSCPTCQGRHKALMCPRTSNDNREAEAIGHDQNHALTKAGKGGLLLQTLIARLVGAKARTVVRVLVDTGSQRSYLTRHVALKAGCHPVGCHNFAQSLFGGFRSGPRPHNCYDARLECLDGSYACQLQAYDESKICGLISPIPEGPWMNELREKGINLSDMGKEPSDIDVLIGADVAGELYTGRIVRLESGLTAMETRLGWTLMGRSLDIPSSGSSAMPVTAMFVQDADVQSLWQLDVVGIEDPGMVKTKREMEEATRAHFLQTVTVSDDGRYLVHLPWREVRDRLPDNFESARRRLISVTKKLRENDLFSSYNEVFDEWKREGIIEEVQALSSRGQCHYLAHRPVVKENSQTTKIRPVFDASAKQGNNPSLNDCLETGPNLMQLLPNVMLQFRMRKIGVVADIRKAFLQIGVNPEDRDFLRFLWWEDVDAQKLKIYRHNRVVFGASCSPFLLAAVIEHLLDRAPEQFRDTARRLRTSFYVDNCLSSSDSVAEVHRFIIEARQIMSSGGFDLRGWLYNEDMNAEDMQTVPILGMLWNRRSDTLRLNMERVIEGLSKHVTKRNILSATHQAG</sequence>
<evidence type="ECO:0000256" key="1">
    <source>
        <dbReference type="SAM" id="MobiDB-lite"/>
    </source>
</evidence>
<dbReference type="PROSITE" id="PS00141">
    <property type="entry name" value="ASP_PROTEASE"/>
    <property type="match status" value="1"/>
</dbReference>
<dbReference type="AlphaFoldDB" id="A0A085LVR0"/>
<dbReference type="PANTHER" id="PTHR47331:SF1">
    <property type="entry name" value="GAG-LIKE PROTEIN"/>
    <property type="match status" value="1"/>
</dbReference>
<evidence type="ECO:0000313" key="4">
    <source>
        <dbReference type="Proteomes" id="UP000030764"/>
    </source>
</evidence>
<dbReference type="InterPro" id="IPR001969">
    <property type="entry name" value="Aspartic_peptidase_AS"/>
</dbReference>
<dbReference type="InterPro" id="IPR005312">
    <property type="entry name" value="DUF1759"/>
</dbReference>
<dbReference type="Pfam" id="PF03564">
    <property type="entry name" value="DUF1759"/>
    <property type="match status" value="1"/>
</dbReference>
<gene>
    <name evidence="3" type="ORF">M513_10104</name>
</gene>
<feature type="compositionally biased region" description="Polar residues" evidence="1">
    <location>
        <begin position="342"/>
        <end position="351"/>
    </location>
</feature>
<dbReference type="PANTHER" id="PTHR47331">
    <property type="entry name" value="PHD-TYPE DOMAIN-CONTAINING PROTEIN"/>
    <property type="match status" value="1"/>
</dbReference>
<dbReference type="EMBL" id="KL363279">
    <property type="protein sequence ID" value="KFD49056.1"/>
    <property type="molecule type" value="Genomic_DNA"/>
</dbReference>
<name>A0A085LVR0_9BILA</name>
<dbReference type="GO" id="GO:0004190">
    <property type="term" value="F:aspartic-type endopeptidase activity"/>
    <property type="evidence" value="ECO:0007669"/>
    <property type="project" value="InterPro"/>
</dbReference>
<dbReference type="InterPro" id="IPR043128">
    <property type="entry name" value="Rev_trsase/Diguanyl_cyclase"/>
</dbReference>
<dbReference type="GO" id="GO:0006508">
    <property type="term" value="P:proteolysis"/>
    <property type="evidence" value="ECO:0007669"/>
    <property type="project" value="InterPro"/>
</dbReference>
<dbReference type="Proteomes" id="UP000030764">
    <property type="component" value="Unassembled WGS sequence"/>
</dbReference>
<dbReference type="InterPro" id="IPR043502">
    <property type="entry name" value="DNA/RNA_pol_sf"/>
</dbReference>
<evidence type="ECO:0000313" key="3">
    <source>
        <dbReference type="EMBL" id="KFD49056.1"/>
    </source>
</evidence>
<proteinExistence type="predicted"/>
<evidence type="ECO:0000259" key="2">
    <source>
        <dbReference type="Pfam" id="PF00078"/>
    </source>
</evidence>
<dbReference type="SUPFAM" id="SSF56672">
    <property type="entry name" value="DNA/RNA polymerases"/>
    <property type="match status" value="1"/>
</dbReference>
<protein>
    <recommendedName>
        <fullName evidence="2">Reverse transcriptase domain-containing protein</fullName>
    </recommendedName>
</protein>
<feature type="region of interest" description="Disordered" evidence="1">
    <location>
        <begin position="319"/>
        <end position="361"/>
    </location>
</feature>